<evidence type="ECO:0000256" key="1">
    <source>
        <dbReference type="SAM" id="Phobius"/>
    </source>
</evidence>
<evidence type="ECO:0000313" key="4">
    <source>
        <dbReference type="Proteomes" id="UP000187526"/>
    </source>
</evidence>
<dbReference type="InterPro" id="IPR050697">
    <property type="entry name" value="Adenylyl/Guanylyl_Cyclase_3/4"/>
</dbReference>
<accession>A0A1R1I138</accession>
<keyword evidence="4" id="KW-1185">Reference proteome</keyword>
<dbReference type="InterPro" id="IPR029787">
    <property type="entry name" value="Nucleotide_cyclase"/>
</dbReference>
<sequence>MPALPVGIFRLGDSTLFERLKKTFAGRPGRWPTRLLFCLLLAGFAAGNHFSVFADLDARAGDILLRWHVSERVPPAEIVLIDIDQASLDDPQMLELAGNWPWPRAIHGELLDFIAASRPAAIAFDLIFSEPDVFRPGSDAVLTRAIGATSALLPVVLAADGEATPLRQLPPVMSIRPGPQADPDAGLPLIAPKAIDPAFWRTGLINFLADDDRVGRRYWIDYPYRGWTLPSLPRRIAEQAGWAVPARDAITLHWYGQPFRKYSYRELFLSAQSRTPQLPDLAGKVVIIGAAAPGLHDLRPTPLGATTPGPEILATAVANLRDNDWLRPVAPHWNLLLGLFGMTAVALAFTRRPNPLAIAALLAAGSLAINLAAFLLLARNIQWTPFSALLATWLTFALAATASYLRERRQRDQAVQMFARFLDPNVVRSLTDEGQLARAEASASREITVLFSDIRGFTTISESRSPEEVVTLLNRYFDLQVAAIFEQAGTLDKFIGDAIMAFWNAPLDVPDHAVKAVRAALAMSRALEVFQQELGEFGEHFDIGIGIHTGPAVVGFLGASQRLDYTAIGDTVNLSSRIEGQTKGVARILVSEATRDACGNVFEFIDHGEVTVKGRHRPVRLFEPREHA</sequence>
<dbReference type="Pfam" id="PF05226">
    <property type="entry name" value="CHASE2"/>
    <property type="match status" value="1"/>
</dbReference>
<dbReference type="Gene3D" id="3.30.70.1230">
    <property type="entry name" value="Nucleotide cyclase"/>
    <property type="match status" value="1"/>
</dbReference>
<dbReference type="EMBL" id="MTHD01000005">
    <property type="protein sequence ID" value="OMG52455.1"/>
    <property type="molecule type" value="Genomic_DNA"/>
</dbReference>
<dbReference type="OrthoDB" id="9802500at2"/>
<evidence type="ECO:0000259" key="2">
    <source>
        <dbReference type="PROSITE" id="PS50125"/>
    </source>
</evidence>
<feature type="transmembrane region" description="Helical" evidence="1">
    <location>
        <begin position="383"/>
        <end position="405"/>
    </location>
</feature>
<protein>
    <recommendedName>
        <fullName evidence="2">Guanylate cyclase domain-containing protein</fullName>
    </recommendedName>
</protein>
<dbReference type="Proteomes" id="UP000187526">
    <property type="component" value="Unassembled WGS sequence"/>
</dbReference>
<reference evidence="3 4" key="1">
    <citation type="submission" date="2016-10" db="EMBL/GenBank/DDBJ databases">
        <title>Alkaliphiles isolated from bioreactors.</title>
        <authorList>
            <person name="Salah Z."/>
            <person name="Rout S.P."/>
            <person name="Humphreys P.N."/>
        </authorList>
    </citation>
    <scope>NUCLEOTIDE SEQUENCE [LARGE SCALE GENOMIC DNA]</scope>
    <source>
        <strain evidence="3 4">ZS02</strain>
    </source>
</reference>
<dbReference type="Pfam" id="PF00211">
    <property type="entry name" value="Guanylate_cyc"/>
    <property type="match status" value="1"/>
</dbReference>
<dbReference type="InterPro" id="IPR007890">
    <property type="entry name" value="CHASE2"/>
</dbReference>
<dbReference type="SUPFAM" id="SSF55073">
    <property type="entry name" value="Nucleotide cyclase"/>
    <property type="match status" value="1"/>
</dbReference>
<organism evidence="3 4">
    <name type="scientific">Azonexus hydrophilus</name>
    <dbReference type="NCBI Taxonomy" id="418702"/>
    <lineage>
        <taxon>Bacteria</taxon>
        <taxon>Pseudomonadati</taxon>
        <taxon>Pseudomonadota</taxon>
        <taxon>Betaproteobacteria</taxon>
        <taxon>Rhodocyclales</taxon>
        <taxon>Azonexaceae</taxon>
        <taxon>Azonexus</taxon>
    </lineage>
</organism>
<comment type="caution">
    <text evidence="3">The sequence shown here is derived from an EMBL/GenBank/DDBJ whole genome shotgun (WGS) entry which is preliminary data.</text>
</comment>
<dbReference type="PANTHER" id="PTHR43081">
    <property type="entry name" value="ADENYLATE CYCLASE, TERMINAL-DIFFERENTIATION SPECIFIC-RELATED"/>
    <property type="match status" value="1"/>
</dbReference>
<evidence type="ECO:0000313" key="3">
    <source>
        <dbReference type="EMBL" id="OMG52455.1"/>
    </source>
</evidence>
<dbReference type="SMART" id="SM00044">
    <property type="entry name" value="CYCc"/>
    <property type="match status" value="1"/>
</dbReference>
<dbReference type="PROSITE" id="PS50125">
    <property type="entry name" value="GUANYLATE_CYCLASE_2"/>
    <property type="match status" value="1"/>
</dbReference>
<keyword evidence="1" id="KW-0812">Transmembrane</keyword>
<dbReference type="CDD" id="cd07302">
    <property type="entry name" value="CHD"/>
    <property type="match status" value="1"/>
</dbReference>
<feature type="transmembrane region" description="Helical" evidence="1">
    <location>
        <begin position="330"/>
        <end position="349"/>
    </location>
</feature>
<keyword evidence="1" id="KW-1133">Transmembrane helix</keyword>
<proteinExistence type="predicted"/>
<dbReference type="SMART" id="SM01080">
    <property type="entry name" value="CHASE2"/>
    <property type="match status" value="1"/>
</dbReference>
<dbReference type="STRING" id="418702.BJN45_14245"/>
<dbReference type="AlphaFoldDB" id="A0A1R1I138"/>
<feature type="transmembrane region" description="Helical" evidence="1">
    <location>
        <begin position="356"/>
        <end position="377"/>
    </location>
</feature>
<dbReference type="GO" id="GO:0035556">
    <property type="term" value="P:intracellular signal transduction"/>
    <property type="evidence" value="ECO:0007669"/>
    <property type="project" value="InterPro"/>
</dbReference>
<feature type="domain" description="Guanylate cyclase" evidence="2">
    <location>
        <begin position="448"/>
        <end position="579"/>
    </location>
</feature>
<keyword evidence="1" id="KW-0472">Membrane</keyword>
<dbReference type="InterPro" id="IPR001054">
    <property type="entry name" value="A/G_cyclase"/>
</dbReference>
<dbReference type="GO" id="GO:0004016">
    <property type="term" value="F:adenylate cyclase activity"/>
    <property type="evidence" value="ECO:0007669"/>
    <property type="project" value="UniProtKB-ARBA"/>
</dbReference>
<gene>
    <name evidence="3" type="ORF">BJN45_14245</name>
</gene>
<dbReference type="PANTHER" id="PTHR43081:SF1">
    <property type="entry name" value="ADENYLATE CYCLASE, TERMINAL-DIFFERENTIATION SPECIFIC"/>
    <property type="match status" value="1"/>
</dbReference>
<dbReference type="GO" id="GO:0006171">
    <property type="term" value="P:cAMP biosynthetic process"/>
    <property type="evidence" value="ECO:0007669"/>
    <property type="project" value="TreeGrafter"/>
</dbReference>
<name>A0A1R1I138_9RHOO</name>